<comment type="caution">
    <text evidence="2">The sequence shown here is derived from an EMBL/GenBank/DDBJ whole genome shotgun (WGS) entry which is preliminary data.</text>
</comment>
<evidence type="ECO:0000313" key="2">
    <source>
        <dbReference type="EMBL" id="GAA4282943.1"/>
    </source>
</evidence>
<feature type="transmembrane region" description="Helical" evidence="1">
    <location>
        <begin position="21"/>
        <end position="38"/>
    </location>
</feature>
<evidence type="ECO:0000313" key="3">
    <source>
        <dbReference type="Proteomes" id="UP001501586"/>
    </source>
</evidence>
<feature type="transmembrane region" description="Helical" evidence="1">
    <location>
        <begin position="244"/>
        <end position="263"/>
    </location>
</feature>
<dbReference type="Proteomes" id="UP001501586">
    <property type="component" value="Unassembled WGS sequence"/>
</dbReference>
<feature type="transmembrane region" description="Helical" evidence="1">
    <location>
        <begin position="72"/>
        <end position="92"/>
    </location>
</feature>
<reference evidence="3" key="1">
    <citation type="journal article" date="2019" name="Int. J. Syst. Evol. Microbiol.">
        <title>The Global Catalogue of Microorganisms (GCM) 10K type strain sequencing project: providing services to taxonomists for standard genome sequencing and annotation.</title>
        <authorList>
            <consortium name="The Broad Institute Genomics Platform"/>
            <consortium name="The Broad Institute Genome Sequencing Center for Infectious Disease"/>
            <person name="Wu L."/>
            <person name="Ma J."/>
        </authorList>
    </citation>
    <scope>NUCLEOTIDE SEQUENCE [LARGE SCALE GENOMIC DNA]</scope>
    <source>
        <strain evidence="3">JCM 17458</strain>
    </source>
</reference>
<gene>
    <name evidence="2" type="ORF">GCM10022261_04740</name>
</gene>
<evidence type="ECO:0000256" key="1">
    <source>
        <dbReference type="SAM" id="Phobius"/>
    </source>
</evidence>
<protein>
    <submittedName>
        <fullName evidence="2">Uncharacterized protein</fullName>
    </submittedName>
</protein>
<dbReference type="EMBL" id="BAABAZ010000004">
    <property type="protein sequence ID" value="GAA4282943.1"/>
    <property type="molecule type" value="Genomic_DNA"/>
</dbReference>
<accession>A0ABP8EG48</accession>
<name>A0ABP8EG48_9MICO</name>
<proteinExistence type="predicted"/>
<organism evidence="2 3">
    <name type="scientific">Brevibacterium daeguense</name>
    <dbReference type="NCBI Taxonomy" id="909936"/>
    <lineage>
        <taxon>Bacteria</taxon>
        <taxon>Bacillati</taxon>
        <taxon>Actinomycetota</taxon>
        <taxon>Actinomycetes</taxon>
        <taxon>Micrococcales</taxon>
        <taxon>Brevibacteriaceae</taxon>
        <taxon>Brevibacterium</taxon>
    </lineage>
</organism>
<sequence length="332" mass="36379">MALAMYLAVVCILVFRLRGRFQWVFLGMAILALLYATLVRKNAAVGVVPLLFLVTTVLLVNRSSFSVKKAVAVFAVAIAVFGGVVLVIGKSINVATGATSNSQVTQIMLDDLIFAVPQSAIESSETAPPALKSKIADARQECEDVGAFWDAYWKCYGRGASGEAFTEIAHPDAVKSLWIEQVPRNFPRYLDYRAMTTAKFLFTSNLQFASTEEKEDLGVSQYAPKLNDALRSYVVDLGLKQLPWLFHGWFWLALGVAGVVASVRGSRPSITATAIFIAGLLYLVSFFPTAPASDYRYIYWSALSVVIGLITLVAERTSARRRTPVKNSRTDP</sequence>
<keyword evidence="1" id="KW-0812">Transmembrane</keyword>
<feature type="transmembrane region" description="Helical" evidence="1">
    <location>
        <begin position="270"/>
        <end position="291"/>
    </location>
</feature>
<feature type="transmembrane region" description="Helical" evidence="1">
    <location>
        <begin position="297"/>
        <end position="314"/>
    </location>
</feature>
<keyword evidence="3" id="KW-1185">Reference proteome</keyword>
<feature type="transmembrane region" description="Helical" evidence="1">
    <location>
        <begin position="44"/>
        <end position="60"/>
    </location>
</feature>
<keyword evidence="1" id="KW-1133">Transmembrane helix</keyword>
<keyword evidence="1" id="KW-0472">Membrane</keyword>